<organism evidence="2 3">
    <name type="scientific">Parelaphostrongylus tenuis</name>
    <name type="common">Meningeal worm</name>
    <dbReference type="NCBI Taxonomy" id="148309"/>
    <lineage>
        <taxon>Eukaryota</taxon>
        <taxon>Metazoa</taxon>
        <taxon>Ecdysozoa</taxon>
        <taxon>Nematoda</taxon>
        <taxon>Chromadorea</taxon>
        <taxon>Rhabditida</taxon>
        <taxon>Rhabditina</taxon>
        <taxon>Rhabditomorpha</taxon>
        <taxon>Strongyloidea</taxon>
        <taxon>Metastrongylidae</taxon>
        <taxon>Parelaphostrongylus</taxon>
    </lineage>
</organism>
<keyword evidence="3" id="KW-1185">Reference proteome</keyword>
<keyword evidence="1" id="KW-0812">Transmembrane</keyword>
<dbReference type="AlphaFoldDB" id="A0AAD5QJN8"/>
<gene>
    <name evidence="2" type="ORF">KIN20_004916</name>
</gene>
<dbReference type="Proteomes" id="UP001196413">
    <property type="component" value="Unassembled WGS sequence"/>
</dbReference>
<evidence type="ECO:0000313" key="2">
    <source>
        <dbReference type="EMBL" id="KAJ1349361.1"/>
    </source>
</evidence>
<comment type="caution">
    <text evidence="2">The sequence shown here is derived from an EMBL/GenBank/DDBJ whole genome shotgun (WGS) entry which is preliminary data.</text>
</comment>
<reference evidence="2" key="1">
    <citation type="submission" date="2021-06" db="EMBL/GenBank/DDBJ databases">
        <title>Parelaphostrongylus tenuis whole genome reference sequence.</title>
        <authorList>
            <person name="Garwood T.J."/>
            <person name="Larsen P.A."/>
            <person name="Fountain-Jones N.M."/>
            <person name="Garbe J.R."/>
            <person name="Macchietto M.G."/>
            <person name="Kania S.A."/>
            <person name="Gerhold R.W."/>
            <person name="Richards J.E."/>
            <person name="Wolf T.M."/>
        </authorList>
    </citation>
    <scope>NUCLEOTIDE SEQUENCE</scope>
    <source>
        <strain evidence="2">MNPRO001-30</strain>
        <tissue evidence="2">Meninges</tissue>
    </source>
</reference>
<dbReference type="EMBL" id="JAHQIW010000650">
    <property type="protein sequence ID" value="KAJ1349361.1"/>
    <property type="molecule type" value="Genomic_DNA"/>
</dbReference>
<evidence type="ECO:0000256" key="1">
    <source>
        <dbReference type="SAM" id="Phobius"/>
    </source>
</evidence>
<name>A0AAD5QJN8_PARTN</name>
<keyword evidence="1" id="KW-1133">Transmembrane helix</keyword>
<evidence type="ECO:0000313" key="3">
    <source>
        <dbReference type="Proteomes" id="UP001196413"/>
    </source>
</evidence>
<accession>A0AAD5QJN8</accession>
<keyword evidence="1" id="KW-0472">Membrane</keyword>
<protein>
    <submittedName>
        <fullName evidence="2">Uncharacterized protein</fullName>
    </submittedName>
</protein>
<feature type="transmembrane region" description="Helical" evidence="1">
    <location>
        <begin position="71"/>
        <end position="96"/>
    </location>
</feature>
<sequence>MSIDAEITNINKAIASVHFVLYKFSSQLNETLNRLHGILNNFDKEVDNAVGKVNEVGEEVVRATKKFPSDIVYHVIILMFIFVLTLLCLYMIHYIYKWISERKFAYNREVRCYKEKMYTMIDEERPANNLVNIDTSPIIYHEYLNAKDCI</sequence>
<proteinExistence type="predicted"/>